<dbReference type="NCBIfam" id="TIGR01738">
    <property type="entry name" value="bioH"/>
    <property type="match status" value="1"/>
</dbReference>
<dbReference type="GO" id="GO:0005737">
    <property type="term" value="C:cytoplasm"/>
    <property type="evidence" value="ECO:0007669"/>
    <property type="project" value="UniProtKB-SubCell"/>
</dbReference>
<dbReference type="AlphaFoldDB" id="A0A4R3XZG0"/>
<feature type="active site" description="Nucleophile" evidence="5">
    <location>
        <position position="80"/>
    </location>
</feature>
<gene>
    <name evidence="5" type="primary">bioH</name>
    <name evidence="7" type="ORF">EDC63_111112</name>
</gene>
<comment type="caution">
    <text evidence="7">The sequence shown here is derived from an EMBL/GenBank/DDBJ whole genome shotgun (WGS) entry which is preliminary data.</text>
</comment>
<comment type="subcellular location">
    <subcellularLocation>
        <location evidence="5">Cytoplasm</location>
    </subcellularLocation>
</comment>
<dbReference type="UniPathway" id="UPA00078"/>
<dbReference type="GO" id="GO:0016020">
    <property type="term" value="C:membrane"/>
    <property type="evidence" value="ECO:0007669"/>
    <property type="project" value="TreeGrafter"/>
</dbReference>
<comment type="subunit">
    <text evidence="5">Monomer.</text>
</comment>
<reference evidence="7 8" key="1">
    <citation type="submission" date="2019-03" db="EMBL/GenBank/DDBJ databases">
        <title>Genomic Encyclopedia of Type Strains, Phase IV (KMG-IV): sequencing the most valuable type-strain genomes for metagenomic binning, comparative biology and taxonomic classification.</title>
        <authorList>
            <person name="Goeker M."/>
        </authorList>
    </citation>
    <scope>NUCLEOTIDE SEQUENCE [LARGE SCALE GENOMIC DNA]</scope>
    <source>
        <strain evidence="7 8">DSM 100309</strain>
    </source>
</reference>
<accession>A0A4R3XZG0</accession>
<dbReference type="InterPro" id="IPR000073">
    <property type="entry name" value="AB_hydrolase_1"/>
</dbReference>
<dbReference type="Gene3D" id="3.40.50.1820">
    <property type="entry name" value="alpha/beta hydrolase"/>
    <property type="match status" value="1"/>
</dbReference>
<keyword evidence="1 5" id="KW-0719">Serine esterase</keyword>
<comment type="similarity">
    <text evidence="5">Belongs to the AB hydrolase superfamily. Carboxylesterase BioH family.</text>
</comment>
<dbReference type="SUPFAM" id="SSF53474">
    <property type="entry name" value="alpha/beta-Hydrolases"/>
    <property type="match status" value="1"/>
</dbReference>
<keyword evidence="2 5" id="KW-0963">Cytoplasm</keyword>
<comment type="catalytic activity">
    <reaction evidence="5">
        <text>6-carboxyhexanoyl-[ACP] methyl ester + H2O = 6-carboxyhexanoyl-[ACP] + methanol + H(+)</text>
        <dbReference type="Rhea" id="RHEA:42700"/>
        <dbReference type="Rhea" id="RHEA-COMP:9955"/>
        <dbReference type="Rhea" id="RHEA-COMP:10186"/>
        <dbReference type="ChEBI" id="CHEBI:15377"/>
        <dbReference type="ChEBI" id="CHEBI:15378"/>
        <dbReference type="ChEBI" id="CHEBI:17790"/>
        <dbReference type="ChEBI" id="CHEBI:78846"/>
        <dbReference type="ChEBI" id="CHEBI:82735"/>
        <dbReference type="EC" id="3.1.1.85"/>
    </reaction>
</comment>
<dbReference type="HAMAP" id="MF_01260">
    <property type="entry name" value="Carboxylester"/>
    <property type="match status" value="1"/>
</dbReference>
<evidence type="ECO:0000313" key="7">
    <source>
        <dbReference type="EMBL" id="TCV84766.1"/>
    </source>
</evidence>
<dbReference type="RefSeq" id="WP_124946233.1">
    <property type="nucleotide sequence ID" value="NZ_BHVT01000027.1"/>
</dbReference>
<keyword evidence="4 5" id="KW-0378">Hydrolase</keyword>
<dbReference type="OrthoDB" id="9798888at2"/>
<keyword evidence="8" id="KW-1185">Reference proteome</keyword>
<feature type="binding site" evidence="5">
    <location>
        <begin position="80"/>
        <end position="81"/>
    </location>
    <ligand>
        <name>substrate</name>
    </ligand>
</feature>
<dbReference type="InterPro" id="IPR029058">
    <property type="entry name" value="AB_hydrolase_fold"/>
</dbReference>
<feature type="binding site" evidence="5">
    <location>
        <position position="20"/>
    </location>
    <ligand>
        <name>substrate</name>
    </ligand>
</feature>
<keyword evidence="3 5" id="KW-0093">Biotin biosynthesis</keyword>
<name>A0A4R3XZG0_9PROT</name>
<evidence type="ECO:0000256" key="3">
    <source>
        <dbReference type="ARBA" id="ARBA00022756"/>
    </source>
</evidence>
<feature type="active site" evidence="5">
    <location>
        <position position="206"/>
    </location>
</feature>
<sequence>MKLHIETHGAGKELVLLHGWGMHGGIWEGVQEQLAQHFRLHVVDLPGYGASSACEPYTLTRLAEILAGSFPGRVNVCGWSLGGQVALTWAQQSPAQVERLVLVGATPCFTKRVCWENGIDPEVFDIFARNLQQAYEATLKRFLSLQARAGEDARQVMAQLRANLFTRGRPSIEVLRAGLRILQESDLRDEIGLITQPVLLIHGEYDTLAPVAVAYWLKDHLLKARLEVVPGSAHAPFLSHRQDFIKLLVGFLRG</sequence>
<dbReference type="PANTHER" id="PTHR43798">
    <property type="entry name" value="MONOACYLGLYCEROL LIPASE"/>
    <property type="match status" value="1"/>
</dbReference>
<evidence type="ECO:0000256" key="4">
    <source>
        <dbReference type="ARBA" id="ARBA00022801"/>
    </source>
</evidence>
<dbReference type="InterPro" id="IPR010076">
    <property type="entry name" value="BioH"/>
</dbReference>
<dbReference type="GO" id="GO:0009102">
    <property type="term" value="P:biotin biosynthetic process"/>
    <property type="evidence" value="ECO:0007669"/>
    <property type="project" value="UniProtKB-UniRule"/>
</dbReference>
<dbReference type="PANTHER" id="PTHR43798:SF31">
    <property type="entry name" value="AB HYDROLASE SUPERFAMILY PROTEIN YCLE"/>
    <property type="match status" value="1"/>
</dbReference>
<evidence type="ECO:0000256" key="1">
    <source>
        <dbReference type="ARBA" id="ARBA00022487"/>
    </source>
</evidence>
<dbReference type="GO" id="GO:0090499">
    <property type="term" value="F:pimelyl-[acyl-carrier protein] methyl ester esterase activity"/>
    <property type="evidence" value="ECO:0007669"/>
    <property type="project" value="UniProtKB-EC"/>
</dbReference>
<feature type="binding site" evidence="5">
    <location>
        <position position="234"/>
    </location>
    <ligand>
        <name>substrate</name>
    </ligand>
</feature>
<organism evidence="7 8">
    <name type="scientific">Sulfurirhabdus autotrophica</name>
    <dbReference type="NCBI Taxonomy" id="1706046"/>
    <lineage>
        <taxon>Bacteria</taxon>
        <taxon>Pseudomonadati</taxon>
        <taxon>Pseudomonadota</taxon>
        <taxon>Betaproteobacteria</taxon>
        <taxon>Nitrosomonadales</taxon>
        <taxon>Sulfuricellaceae</taxon>
        <taxon>Sulfurirhabdus</taxon>
    </lineage>
</organism>
<dbReference type="InterPro" id="IPR050266">
    <property type="entry name" value="AB_hydrolase_sf"/>
</dbReference>
<proteinExistence type="inferred from homology"/>
<dbReference type="EC" id="3.1.1.85" evidence="5"/>
<evidence type="ECO:0000256" key="5">
    <source>
        <dbReference type="HAMAP-Rule" id="MF_01260"/>
    </source>
</evidence>
<dbReference type="EMBL" id="SMCO01000011">
    <property type="protein sequence ID" value="TCV84766.1"/>
    <property type="molecule type" value="Genomic_DNA"/>
</dbReference>
<comment type="pathway">
    <text evidence="5">Cofactor biosynthesis; biotin biosynthesis.</text>
</comment>
<evidence type="ECO:0000259" key="6">
    <source>
        <dbReference type="Pfam" id="PF00561"/>
    </source>
</evidence>
<feature type="domain" description="AB hydrolase-1" evidence="6">
    <location>
        <begin position="14"/>
        <end position="240"/>
    </location>
</feature>
<feature type="active site" evidence="5">
    <location>
        <position position="234"/>
    </location>
</feature>
<protein>
    <recommendedName>
        <fullName evidence="5">Pimeloyl-[acyl-carrier protein] methyl ester esterase</fullName>
        <ecNumber evidence="5">3.1.1.85</ecNumber>
    </recommendedName>
    <alternativeName>
        <fullName evidence="5">Biotin synthesis protein BioH</fullName>
    </alternativeName>
    <alternativeName>
        <fullName evidence="5">Carboxylesterase BioH</fullName>
    </alternativeName>
</protein>
<dbReference type="Proteomes" id="UP000295367">
    <property type="component" value="Unassembled WGS sequence"/>
</dbReference>
<feature type="binding site" evidence="5">
    <location>
        <begin position="142"/>
        <end position="146"/>
    </location>
    <ligand>
        <name>substrate</name>
    </ligand>
</feature>
<evidence type="ECO:0000256" key="2">
    <source>
        <dbReference type="ARBA" id="ARBA00022490"/>
    </source>
</evidence>
<dbReference type="Pfam" id="PF00561">
    <property type="entry name" value="Abhydrolase_1"/>
    <property type="match status" value="1"/>
</dbReference>
<comment type="function">
    <text evidence="5">The physiological role of BioH is to remove the methyl group introduced by BioC when the pimeloyl moiety is complete. It allows to synthesize pimeloyl-ACP via the fatty acid synthetic pathway through the hydrolysis of the ester bonds of pimeloyl-ACP esters.</text>
</comment>
<evidence type="ECO:0000313" key="8">
    <source>
        <dbReference type="Proteomes" id="UP000295367"/>
    </source>
</evidence>